<comment type="caution">
    <text evidence="1">The sequence shown here is derived from an EMBL/GenBank/DDBJ whole genome shotgun (WGS) entry which is preliminary data.</text>
</comment>
<name>A0A167E9J7_COLIC</name>
<protein>
    <recommendedName>
        <fullName evidence="3">Heterokaryon incompatibility domain-containing protein</fullName>
    </recommendedName>
</protein>
<organism evidence="1 2">
    <name type="scientific">Colletotrichum incanum</name>
    <name type="common">Soybean anthracnose fungus</name>
    <dbReference type="NCBI Taxonomy" id="1573173"/>
    <lineage>
        <taxon>Eukaryota</taxon>
        <taxon>Fungi</taxon>
        <taxon>Dikarya</taxon>
        <taxon>Ascomycota</taxon>
        <taxon>Pezizomycotina</taxon>
        <taxon>Sordariomycetes</taxon>
        <taxon>Hypocreomycetidae</taxon>
        <taxon>Glomerellales</taxon>
        <taxon>Glomerellaceae</taxon>
        <taxon>Colletotrichum</taxon>
        <taxon>Colletotrichum spaethianum species complex</taxon>
    </lineage>
</organism>
<proteinExistence type="predicted"/>
<evidence type="ECO:0000313" key="2">
    <source>
        <dbReference type="Proteomes" id="UP000076584"/>
    </source>
</evidence>
<reference evidence="1 2" key="1">
    <citation type="submission" date="2015-06" db="EMBL/GenBank/DDBJ databases">
        <title>Survival trade-offs in plant roots during colonization by closely related pathogenic and mutualistic fungi.</title>
        <authorList>
            <person name="Hacquard S."/>
            <person name="Kracher B."/>
            <person name="Hiruma K."/>
            <person name="Weinman A."/>
            <person name="Muench P."/>
            <person name="Garrido Oter R."/>
            <person name="Ver Loren van Themaat E."/>
            <person name="Dallerey J.-F."/>
            <person name="Damm U."/>
            <person name="Henrissat B."/>
            <person name="Lespinet O."/>
            <person name="Thon M."/>
            <person name="Kemen E."/>
            <person name="McHardy A.C."/>
            <person name="Schulze-Lefert P."/>
            <person name="O'Connell R.J."/>
        </authorList>
    </citation>
    <scope>NUCLEOTIDE SEQUENCE [LARGE SCALE GENOMIC DNA]</scope>
    <source>
        <strain evidence="1 2">MAFF 238704</strain>
    </source>
</reference>
<dbReference type="Proteomes" id="UP000076584">
    <property type="component" value="Unassembled WGS sequence"/>
</dbReference>
<keyword evidence="2" id="KW-1185">Reference proteome</keyword>
<gene>
    <name evidence="1" type="ORF">CI238_12554</name>
</gene>
<evidence type="ECO:0000313" key="1">
    <source>
        <dbReference type="EMBL" id="KZL84856.1"/>
    </source>
</evidence>
<accession>A0A167E9J7</accession>
<evidence type="ECO:0008006" key="3">
    <source>
        <dbReference type="Google" id="ProtNLM"/>
    </source>
</evidence>
<dbReference type="EMBL" id="LFIW01000775">
    <property type="protein sequence ID" value="KZL84856.1"/>
    <property type="molecule type" value="Genomic_DNA"/>
</dbReference>
<dbReference type="AlphaFoldDB" id="A0A167E9J7"/>
<sequence length="132" mass="15377">MWLSTGVEESNTAIDMISRVGARLHAAEMAFYDLICDVFLHGSLAIRDGVYNVLQRDYLYRVWIIQEVVPAQRLCVIVGARKAPLEVFDYTFTALWWWKRVGRPNDPEWKHFFRGLSGTLYPPKTMIARLNR</sequence>
<dbReference type="STRING" id="1573173.A0A167E9J7"/>